<dbReference type="PRINTS" id="PR00335">
    <property type="entry name" value="KUPTAKETRKA"/>
</dbReference>
<dbReference type="PANTHER" id="PTHR46157">
    <property type="entry name" value="K(+) EFFLUX ANTIPORTER 3, CHLOROPLASTIC"/>
    <property type="match status" value="1"/>
</dbReference>
<dbReference type="AlphaFoldDB" id="A0A3G2L331"/>
<evidence type="ECO:0000256" key="2">
    <source>
        <dbReference type="ARBA" id="ARBA00005551"/>
    </source>
</evidence>
<dbReference type="Gene3D" id="1.20.1530.20">
    <property type="match status" value="1"/>
</dbReference>
<proteinExistence type="inferred from homology"/>
<keyword evidence="7 12" id="KW-0812">Transmembrane</keyword>
<feature type="transmembrane region" description="Helical" evidence="12">
    <location>
        <begin position="195"/>
        <end position="217"/>
    </location>
</feature>
<dbReference type="GO" id="GO:0015297">
    <property type="term" value="F:antiporter activity"/>
    <property type="evidence" value="ECO:0007669"/>
    <property type="project" value="UniProtKB-KW"/>
</dbReference>
<feature type="transmembrane region" description="Helical" evidence="12">
    <location>
        <begin position="229"/>
        <end position="247"/>
    </location>
</feature>
<keyword evidence="5" id="KW-1003">Cell membrane</keyword>
<keyword evidence="3" id="KW-0813">Transport</keyword>
<feature type="transmembrane region" description="Helical" evidence="12">
    <location>
        <begin position="56"/>
        <end position="75"/>
    </location>
</feature>
<dbReference type="Proteomes" id="UP000276309">
    <property type="component" value="Chromosome"/>
</dbReference>
<feature type="transmembrane region" description="Helical" evidence="12">
    <location>
        <begin position="308"/>
        <end position="328"/>
    </location>
</feature>
<gene>
    <name evidence="14" type="ORF">D1013_04455</name>
</gene>
<evidence type="ECO:0000256" key="7">
    <source>
        <dbReference type="ARBA" id="ARBA00022692"/>
    </source>
</evidence>
<evidence type="ECO:0000256" key="12">
    <source>
        <dbReference type="SAM" id="Phobius"/>
    </source>
</evidence>
<evidence type="ECO:0000256" key="9">
    <source>
        <dbReference type="ARBA" id="ARBA00022989"/>
    </source>
</evidence>
<dbReference type="FunFam" id="3.40.50.720:FF:000036">
    <property type="entry name" value="Glutathione-regulated potassium-efflux system protein KefB"/>
    <property type="match status" value="1"/>
</dbReference>
<keyword evidence="10" id="KW-0406">Ion transport</keyword>
<dbReference type="Gene3D" id="3.40.50.720">
    <property type="entry name" value="NAD(P)-binding Rossmann-like Domain"/>
    <property type="match status" value="1"/>
</dbReference>
<feature type="transmembrane region" description="Helical" evidence="12">
    <location>
        <begin position="31"/>
        <end position="50"/>
    </location>
</feature>
<keyword evidence="11 12" id="KW-0472">Membrane</keyword>
<dbReference type="InterPro" id="IPR036291">
    <property type="entry name" value="NAD(P)-bd_dom_sf"/>
</dbReference>
<dbReference type="OrthoDB" id="9781411at2"/>
<evidence type="ECO:0000256" key="10">
    <source>
        <dbReference type="ARBA" id="ARBA00023065"/>
    </source>
</evidence>
<sequence length="636" mass="70838">MTGSILFEAIVFLAGALICVPLAKRLGLSSVLGYLMAGILIGPYVLGFVGEEGEDILHFAEFGVVMMLFLIGLEIEPKNFWNMRKTILGMGGAQVLATMLVAYFLFDMMGYSYEVSLTFSMAVALSSTAITLQTLKEKNLFETTYGASSFSILLFQDIIVIFMLGVIPLLSSMDTATLPAEEHSDHANLLENLPLGLQTLAIIVSVVLIVVAGRYLFVPMLRKVAMTRVRELLTASALLIVFGISFLMELVGLSPALGAFLGGVVLATSEFKHELESTLEPFKDLLLGLFFIAVGASINFIVIKENPWGIGGLLFSIILLKALVLYAVGALFKLKLDQRLLLTIGLAQIGEFAFVLLSFAFQLNILSGEQMDTMLVVTALTMALTPILAMMNERLILPNIGTRETEKRPIDHIAKQHKVILVGFGHFGSTIGRFLRSHGIEATILDFDSNRVDFLRKMGFEVHYGDATRIDLLESAGIADAQVLISALDHPATTRKLIEIVKKKYPNVDMMVRAKNRYEAYELLNMGVENIYRESLDTSVKMASDVLSKMGFRKYTLYRQAQNFIKLDEESLRRLAAERPKDEKEYIFKAREEMAQQEKVMDQDWQRGIYQNDNHWDSEQMRMAAAAANRKKSNKP</sequence>
<dbReference type="InterPro" id="IPR006153">
    <property type="entry name" value="Cation/H_exchanger_TM"/>
</dbReference>
<dbReference type="PROSITE" id="PS51201">
    <property type="entry name" value="RCK_N"/>
    <property type="match status" value="1"/>
</dbReference>
<keyword evidence="4" id="KW-0050">Antiport</keyword>
<dbReference type="Pfam" id="PF02254">
    <property type="entry name" value="TrkA_N"/>
    <property type="match status" value="1"/>
</dbReference>
<feature type="transmembrane region" description="Helical" evidence="12">
    <location>
        <begin position="285"/>
        <end position="302"/>
    </location>
</feature>
<comment type="subcellular location">
    <subcellularLocation>
        <location evidence="1">Endomembrane system</location>
        <topology evidence="1">Multi-pass membrane protein</topology>
    </subcellularLocation>
</comment>
<evidence type="ECO:0000313" key="15">
    <source>
        <dbReference type="Proteomes" id="UP000276309"/>
    </source>
</evidence>
<keyword evidence="9 12" id="KW-1133">Transmembrane helix</keyword>
<dbReference type="SUPFAM" id="SSF51735">
    <property type="entry name" value="NAD(P)-binding Rossmann-fold domains"/>
    <property type="match status" value="1"/>
</dbReference>
<evidence type="ECO:0000256" key="8">
    <source>
        <dbReference type="ARBA" id="ARBA00022958"/>
    </source>
</evidence>
<keyword evidence="6" id="KW-0633">Potassium transport</keyword>
<keyword evidence="8" id="KW-0630">Potassium</keyword>
<dbReference type="InterPro" id="IPR038770">
    <property type="entry name" value="Na+/solute_symporter_sf"/>
</dbReference>
<protein>
    <submittedName>
        <fullName evidence="14">Potassium transporter</fullName>
    </submittedName>
</protein>
<feature type="transmembrane region" description="Helical" evidence="12">
    <location>
        <begin position="6"/>
        <end position="24"/>
    </location>
</feature>
<evidence type="ECO:0000256" key="3">
    <source>
        <dbReference type="ARBA" id="ARBA00022448"/>
    </source>
</evidence>
<dbReference type="EMBL" id="CP032050">
    <property type="protein sequence ID" value="AYN66687.1"/>
    <property type="molecule type" value="Genomic_DNA"/>
</dbReference>
<keyword evidence="15" id="KW-1185">Reference proteome</keyword>
<comment type="similarity">
    <text evidence="2">Belongs to the monovalent cation:proton antiporter 2 (CPA2) transporter (TC 2.A.37) family.</text>
</comment>
<dbReference type="PANTHER" id="PTHR46157:SF4">
    <property type="entry name" value="K(+) EFFLUX ANTIPORTER 3, CHLOROPLASTIC"/>
    <property type="match status" value="1"/>
</dbReference>
<feature type="transmembrane region" description="Helical" evidence="12">
    <location>
        <begin position="373"/>
        <end position="391"/>
    </location>
</feature>
<evidence type="ECO:0000256" key="1">
    <source>
        <dbReference type="ARBA" id="ARBA00004127"/>
    </source>
</evidence>
<feature type="transmembrane region" description="Helical" evidence="12">
    <location>
        <begin position="118"/>
        <end position="135"/>
    </location>
</feature>
<reference evidence="14 15" key="1">
    <citation type="submission" date="2018-08" db="EMBL/GenBank/DDBJ databases">
        <title>The reduced genetic potential of extracellular carbohydrate catabolism in Euzebyella marina RN62, a Flavobacteriia bacterium isolated from the hadal water.</title>
        <authorList>
            <person name="Xue C."/>
        </authorList>
    </citation>
    <scope>NUCLEOTIDE SEQUENCE [LARGE SCALE GENOMIC DNA]</scope>
    <source>
        <strain evidence="14 15">RN62</strain>
    </source>
</reference>
<evidence type="ECO:0000256" key="11">
    <source>
        <dbReference type="ARBA" id="ARBA00023136"/>
    </source>
</evidence>
<feature type="domain" description="RCK N-terminal" evidence="13">
    <location>
        <begin position="416"/>
        <end position="540"/>
    </location>
</feature>
<feature type="transmembrane region" description="Helical" evidence="12">
    <location>
        <begin position="147"/>
        <end position="170"/>
    </location>
</feature>
<dbReference type="InterPro" id="IPR003148">
    <property type="entry name" value="RCK_N"/>
</dbReference>
<feature type="transmembrane region" description="Helical" evidence="12">
    <location>
        <begin position="87"/>
        <end position="106"/>
    </location>
</feature>
<feature type="transmembrane region" description="Helical" evidence="12">
    <location>
        <begin position="340"/>
        <end position="361"/>
    </location>
</feature>
<dbReference type="GO" id="GO:0015079">
    <property type="term" value="F:potassium ion transmembrane transporter activity"/>
    <property type="evidence" value="ECO:0007669"/>
    <property type="project" value="InterPro"/>
</dbReference>
<evidence type="ECO:0000259" key="13">
    <source>
        <dbReference type="PROSITE" id="PS51201"/>
    </source>
</evidence>
<evidence type="ECO:0000256" key="4">
    <source>
        <dbReference type="ARBA" id="ARBA00022449"/>
    </source>
</evidence>
<dbReference type="NCBIfam" id="TIGR00932">
    <property type="entry name" value="2a37"/>
    <property type="match status" value="1"/>
</dbReference>
<name>A0A3G2L331_9FLAO</name>
<dbReference type="GO" id="GO:0012505">
    <property type="term" value="C:endomembrane system"/>
    <property type="evidence" value="ECO:0007669"/>
    <property type="project" value="UniProtKB-SubCell"/>
</dbReference>
<evidence type="ECO:0000313" key="14">
    <source>
        <dbReference type="EMBL" id="AYN66687.1"/>
    </source>
</evidence>
<dbReference type="GO" id="GO:1902600">
    <property type="term" value="P:proton transmembrane transport"/>
    <property type="evidence" value="ECO:0007669"/>
    <property type="project" value="InterPro"/>
</dbReference>
<dbReference type="KEGG" id="emar:D1013_04455"/>
<evidence type="ECO:0000256" key="5">
    <source>
        <dbReference type="ARBA" id="ARBA00022475"/>
    </source>
</evidence>
<evidence type="ECO:0000256" key="6">
    <source>
        <dbReference type="ARBA" id="ARBA00022538"/>
    </source>
</evidence>
<dbReference type="RefSeq" id="WP_121847739.1">
    <property type="nucleotide sequence ID" value="NZ_CP032050.1"/>
</dbReference>
<accession>A0A3G2L331</accession>
<dbReference type="Pfam" id="PF00999">
    <property type="entry name" value="Na_H_Exchanger"/>
    <property type="match status" value="1"/>
</dbReference>
<organism evidence="14 15">
    <name type="scientific">Euzebyella marina</name>
    <dbReference type="NCBI Taxonomy" id="1761453"/>
    <lineage>
        <taxon>Bacteria</taxon>
        <taxon>Pseudomonadati</taxon>
        <taxon>Bacteroidota</taxon>
        <taxon>Flavobacteriia</taxon>
        <taxon>Flavobacteriales</taxon>
        <taxon>Flavobacteriaceae</taxon>
        <taxon>Euzebyella</taxon>
    </lineage>
</organism>
<dbReference type="InterPro" id="IPR004771">
    <property type="entry name" value="K/H_exchanger"/>
</dbReference>
<dbReference type="InterPro" id="IPR006036">
    <property type="entry name" value="K_uptake_TrkA"/>
</dbReference>
<dbReference type="GO" id="GO:0005886">
    <property type="term" value="C:plasma membrane"/>
    <property type="evidence" value="ECO:0007669"/>
    <property type="project" value="InterPro"/>
</dbReference>